<dbReference type="RefSeq" id="XP_028968541.1">
    <property type="nucleotide sequence ID" value="XM_029112708.1"/>
</dbReference>
<dbReference type="GO" id="GO:0005789">
    <property type="term" value="C:endoplasmic reticulum membrane"/>
    <property type="evidence" value="ECO:0007669"/>
    <property type="project" value="TreeGrafter"/>
</dbReference>
<feature type="coiled-coil region" evidence="1">
    <location>
        <begin position="392"/>
        <end position="611"/>
    </location>
</feature>
<keyword evidence="3" id="KW-0812">Transmembrane</keyword>
<protein>
    <submittedName>
        <fullName evidence="5">Ribosome-binding protein 1</fullName>
    </submittedName>
</protein>
<name>A0AAJ7SGY6_9ACAR</name>
<keyword evidence="4" id="KW-1185">Reference proteome</keyword>
<dbReference type="AlphaFoldDB" id="A0AAJ7SGY6"/>
<proteinExistence type="predicted"/>
<gene>
    <name evidence="5" type="primary">LOC100900041</name>
</gene>
<evidence type="ECO:0000256" key="1">
    <source>
        <dbReference type="SAM" id="Coils"/>
    </source>
</evidence>
<evidence type="ECO:0000256" key="2">
    <source>
        <dbReference type="SAM" id="MobiDB-lite"/>
    </source>
</evidence>
<sequence>MEVMEKLVTSNVAYFGVAATALFAGIIVLVYRMNPGPNYEEVFRKQREQLMAMDEPKQKKKEKATKKKDKRADKKEPQHASTASTTASAPTAVATADDSVKHDHVDFSVKEQIKYVELDEIPQVETGKVLAPSRQPAKPILVHSEEENKTSPVTESAGDPLKIARSNSFREIKPKDEVELHHKKQQQSPSKASQTTAPTAKVAPISVSHQPQRFTQPILGTEEESQLVSQKKQGAKGEASETGSSKKNSPVHEKKERKAFSKKELKELINQIEQRELPADMGEETVQRLVDALLNHQNESKEWKSTRQDPMQVLRKKIAEKEEAIVQLNTSLESSRARSRELHSENTALKTKCSQIQNSVAQIENRFKDDLLQARSSQQQVESQMKHVEAFNETLHGRVRQLEIKNKEMENSLREAQEQVHASSRFAESVDELNERIRTLELQVSEVTSVRDKLDAEKRQIEANLQTAESELSKFKSISEEAHLQVASLKNDLSGARSTSQDANRLLEEKAALQEELEQLKTRNTQLHQKNWTAVEGLIQAEKKLSELQKKTSEDEERNRKLLIQAFPKEAAGDLKDLDGDEFVKKVVQQLKLQSKETEKLKAENSSLKTKLSEAVSAAQAAATAAATVTVASAAPPAASVASLPEAEVKSNSANDEANEEIERLREEVSKLQKDVAHYTTVLNDTEKLLKNLEEGVEREEQKWSEDRKRFESEKTEMTMAFRDLESRLRELQAQLQDSEQERSSTINELDDTKAAVDKLSQQLAEAQQAVPPAQAQRNGHQSEDSTTTSPTPSAQQNGGGHDGVSKSRLALPKLAVVYNDIEDVVDAMLNIGIGLDARNSP</sequence>
<evidence type="ECO:0000313" key="4">
    <source>
        <dbReference type="Proteomes" id="UP000694867"/>
    </source>
</evidence>
<organism evidence="4 5">
    <name type="scientific">Galendromus occidentalis</name>
    <name type="common">western predatory mite</name>
    <dbReference type="NCBI Taxonomy" id="34638"/>
    <lineage>
        <taxon>Eukaryota</taxon>
        <taxon>Metazoa</taxon>
        <taxon>Ecdysozoa</taxon>
        <taxon>Arthropoda</taxon>
        <taxon>Chelicerata</taxon>
        <taxon>Arachnida</taxon>
        <taxon>Acari</taxon>
        <taxon>Parasitiformes</taxon>
        <taxon>Mesostigmata</taxon>
        <taxon>Gamasina</taxon>
        <taxon>Phytoseioidea</taxon>
        <taxon>Phytoseiidae</taxon>
        <taxon>Typhlodrominae</taxon>
        <taxon>Galendromus</taxon>
    </lineage>
</organism>
<dbReference type="Proteomes" id="UP000694867">
    <property type="component" value="Unplaced"/>
</dbReference>
<feature type="coiled-coil region" evidence="1">
    <location>
        <begin position="311"/>
        <end position="366"/>
    </location>
</feature>
<feature type="transmembrane region" description="Helical" evidence="3">
    <location>
        <begin position="12"/>
        <end position="31"/>
    </location>
</feature>
<feature type="compositionally biased region" description="Basic residues" evidence="2">
    <location>
        <begin position="58"/>
        <end position="69"/>
    </location>
</feature>
<keyword evidence="1" id="KW-0175">Coiled coil</keyword>
<keyword evidence="3" id="KW-1133">Transmembrane helix</keyword>
<feature type="compositionally biased region" description="Basic and acidic residues" evidence="2">
    <location>
        <begin position="168"/>
        <end position="180"/>
    </location>
</feature>
<dbReference type="InterPro" id="IPR040248">
    <property type="entry name" value="RRBP1"/>
</dbReference>
<dbReference type="GeneID" id="100900041"/>
<accession>A0AAJ7SGY6</accession>
<feature type="region of interest" description="Disordered" evidence="2">
    <location>
        <begin position="763"/>
        <end position="807"/>
    </location>
</feature>
<feature type="compositionally biased region" description="Low complexity" evidence="2">
    <location>
        <begin position="80"/>
        <end position="97"/>
    </location>
</feature>
<keyword evidence="3" id="KW-0472">Membrane</keyword>
<evidence type="ECO:0000313" key="5">
    <source>
        <dbReference type="RefSeq" id="XP_028968541.1"/>
    </source>
</evidence>
<dbReference type="Gene3D" id="6.10.250.1080">
    <property type="match status" value="1"/>
</dbReference>
<feature type="region of interest" description="Disordered" evidence="2">
    <location>
        <begin position="124"/>
        <end position="263"/>
    </location>
</feature>
<feature type="region of interest" description="Disordered" evidence="2">
    <location>
        <begin position="50"/>
        <end position="102"/>
    </location>
</feature>
<feature type="compositionally biased region" description="Basic and acidic residues" evidence="2">
    <location>
        <begin position="250"/>
        <end position="263"/>
    </location>
</feature>
<evidence type="ECO:0000256" key="3">
    <source>
        <dbReference type="SAM" id="Phobius"/>
    </source>
</evidence>
<reference evidence="5" key="1">
    <citation type="submission" date="2025-08" db="UniProtKB">
        <authorList>
            <consortium name="RefSeq"/>
        </authorList>
    </citation>
    <scope>IDENTIFICATION</scope>
</reference>
<dbReference type="PANTHER" id="PTHR18939">
    <property type="entry name" value="RIBOSOME BINDING PROTEIN-1"/>
    <property type="match status" value="1"/>
</dbReference>
<dbReference type="PANTHER" id="PTHR18939:SF4">
    <property type="entry name" value="RIBOSOME-BINDING PROTEIN 1"/>
    <property type="match status" value="1"/>
</dbReference>
<dbReference type="KEGG" id="goe:100900041"/>
<feature type="compositionally biased region" description="Low complexity" evidence="2">
    <location>
        <begin position="763"/>
        <end position="777"/>
    </location>
</feature>